<evidence type="ECO:0000256" key="2">
    <source>
        <dbReference type="SAM" id="SignalP"/>
    </source>
</evidence>
<sequence>MLFALTILLLQAATPLQALTSAEQAHNAAATQSSLIRLADTLPSATPEMTRAALPPILKAIADPDPQTRTLAMLAVISIPEANHATLNPEAATIAAHLTDPEPSVRSLTVLALGAFTPHPPAPVIPALLKAFDQPDPALGSAIVPALLSLDVDTHPESVDAILAFLHRTNLPANSLPKLIATIAHAKKHSARLDTGLLAFLPAPNPQPVRSALIAALPSLRLNPAQLNATRAQLTHLTEDATEDASLKSTAAGILPCWHMPRMTDPCPALPIRYRMVSPPEPMAKPRYQSPPLRKDPTS</sequence>
<dbReference type="InterPro" id="IPR016024">
    <property type="entry name" value="ARM-type_fold"/>
</dbReference>
<dbReference type="RefSeq" id="WP_089840266.1">
    <property type="nucleotide sequence ID" value="NZ_FOZL01000001.1"/>
</dbReference>
<feature type="region of interest" description="Disordered" evidence="1">
    <location>
        <begin position="279"/>
        <end position="299"/>
    </location>
</feature>
<dbReference type="SUPFAM" id="SSF48371">
    <property type="entry name" value="ARM repeat"/>
    <property type="match status" value="1"/>
</dbReference>
<proteinExistence type="predicted"/>
<feature type="signal peptide" evidence="2">
    <location>
        <begin position="1"/>
        <end position="18"/>
    </location>
</feature>
<keyword evidence="4" id="KW-1185">Reference proteome</keyword>
<dbReference type="Gene3D" id="1.25.10.10">
    <property type="entry name" value="Leucine-rich Repeat Variant"/>
    <property type="match status" value="1"/>
</dbReference>
<name>A0A1I6MNI8_9BACT</name>
<feature type="chain" id="PRO_5011694042" description="HEAT repeat-containing protein" evidence="2">
    <location>
        <begin position="19"/>
        <end position="299"/>
    </location>
</feature>
<protein>
    <recommendedName>
        <fullName evidence="5">HEAT repeat-containing protein</fullName>
    </recommendedName>
</protein>
<dbReference type="STRING" id="474950.SAMN05421771_3068"/>
<dbReference type="AlphaFoldDB" id="A0A1I6MNI8"/>
<gene>
    <name evidence="3" type="ORF">SAMN05421771_3068</name>
</gene>
<evidence type="ECO:0008006" key="5">
    <source>
        <dbReference type="Google" id="ProtNLM"/>
    </source>
</evidence>
<organism evidence="3 4">
    <name type="scientific">Granulicella pectinivorans</name>
    <dbReference type="NCBI Taxonomy" id="474950"/>
    <lineage>
        <taxon>Bacteria</taxon>
        <taxon>Pseudomonadati</taxon>
        <taxon>Acidobacteriota</taxon>
        <taxon>Terriglobia</taxon>
        <taxon>Terriglobales</taxon>
        <taxon>Acidobacteriaceae</taxon>
        <taxon>Granulicella</taxon>
    </lineage>
</organism>
<evidence type="ECO:0000256" key="1">
    <source>
        <dbReference type="SAM" id="MobiDB-lite"/>
    </source>
</evidence>
<reference evidence="3 4" key="1">
    <citation type="submission" date="2016-10" db="EMBL/GenBank/DDBJ databases">
        <authorList>
            <person name="de Groot N.N."/>
        </authorList>
    </citation>
    <scope>NUCLEOTIDE SEQUENCE [LARGE SCALE GENOMIC DNA]</scope>
    <source>
        <strain evidence="3 4">DSM 21001</strain>
    </source>
</reference>
<accession>A0A1I6MNI8</accession>
<dbReference type="InterPro" id="IPR011989">
    <property type="entry name" value="ARM-like"/>
</dbReference>
<dbReference type="OrthoDB" id="118145at2"/>
<dbReference type="EMBL" id="FOZL01000001">
    <property type="protein sequence ID" value="SFS17158.1"/>
    <property type="molecule type" value="Genomic_DNA"/>
</dbReference>
<keyword evidence="2" id="KW-0732">Signal</keyword>
<dbReference type="Proteomes" id="UP000199024">
    <property type="component" value="Unassembled WGS sequence"/>
</dbReference>
<evidence type="ECO:0000313" key="3">
    <source>
        <dbReference type="EMBL" id="SFS17158.1"/>
    </source>
</evidence>
<evidence type="ECO:0000313" key="4">
    <source>
        <dbReference type="Proteomes" id="UP000199024"/>
    </source>
</evidence>